<dbReference type="AlphaFoldDB" id="A0A1E3PR73"/>
<dbReference type="PANTHER" id="PTHR12875:SF0">
    <property type="entry name" value="GOLGI TO ER TRAFFIC PROTEIN 4 HOMOLOG"/>
    <property type="match status" value="1"/>
</dbReference>
<keyword evidence="3" id="KW-1185">Reference proteome</keyword>
<evidence type="ECO:0000313" key="3">
    <source>
        <dbReference type="Proteomes" id="UP000095009"/>
    </source>
</evidence>
<dbReference type="GO" id="GO:0045048">
    <property type="term" value="P:protein insertion into ER membrane"/>
    <property type="evidence" value="ECO:0007669"/>
    <property type="project" value="InterPro"/>
</dbReference>
<dbReference type="STRING" id="857566.A0A1E3PR73"/>
<protein>
    <submittedName>
        <fullName evidence="2">DUF410-domain-containing protein</fullName>
    </submittedName>
</protein>
<dbReference type="Proteomes" id="UP000095009">
    <property type="component" value="Unassembled WGS sequence"/>
</dbReference>
<name>A0A1E3PR73_9ASCO</name>
<gene>
    <name evidence="2" type="ORF">NADFUDRAFT_48583</name>
</gene>
<dbReference type="InterPro" id="IPR007317">
    <property type="entry name" value="GET4"/>
</dbReference>
<dbReference type="EMBL" id="KV454406">
    <property type="protein sequence ID" value="ODQ67923.1"/>
    <property type="molecule type" value="Genomic_DNA"/>
</dbReference>
<comment type="similarity">
    <text evidence="1">Belongs to the GET4 family.</text>
</comment>
<organism evidence="2 3">
    <name type="scientific">Nadsonia fulvescens var. elongata DSM 6958</name>
    <dbReference type="NCBI Taxonomy" id="857566"/>
    <lineage>
        <taxon>Eukaryota</taxon>
        <taxon>Fungi</taxon>
        <taxon>Dikarya</taxon>
        <taxon>Ascomycota</taxon>
        <taxon>Saccharomycotina</taxon>
        <taxon>Dipodascomycetes</taxon>
        <taxon>Dipodascales</taxon>
        <taxon>Dipodascales incertae sedis</taxon>
        <taxon>Nadsonia</taxon>
    </lineage>
</organism>
<evidence type="ECO:0000256" key="1">
    <source>
        <dbReference type="ARBA" id="ARBA00005351"/>
    </source>
</evidence>
<sequence>MSTKLDKTIARSQEKIAEGLFYEAHQGIRTVAARYIRAKSYNEAIQVLYSGAEALLKADQAGSASDLTSYLIDTYNISETKVDSTSRARIIQLLMLFDHSEPTLKRIGQESIAWSSKFGPLPQGDSELHHVLGSIYAKDNEAYEAEKHLLLGTKESPEILANLLFEWSQEDPEAENNAPLYMARGVLGYLALGDIRDAKKISKVFIAKFIQTTGSSPKSFNAFDDESGNSTIYIFPKAPIFDFLQLLIITCQTKSTEMYQRLHGRYINVVSVIDAFKSPVSKIAEIFFGIKPVRQANMLQDLMGSLFGGSN</sequence>
<dbReference type="Gene3D" id="1.25.40.10">
    <property type="entry name" value="Tetratricopeptide repeat domain"/>
    <property type="match status" value="1"/>
</dbReference>
<dbReference type="PANTHER" id="PTHR12875">
    <property type="entry name" value="GOLGI TO ER TRAFFIC PROTEIN 4 HOMOLOG"/>
    <property type="match status" value="1"/>
</dbReference>
<evidence type="ECO:0000313" key="2">
    <source>
        <dbReference type="EMBL" id="ODQ67923.1"/>
    </source>
</evidence>
<dbReference type="GO" id="GO:0072380">
    <property type="term" value="C:TRC complex"/>
    <property type="evidence" value="ECO:0007669"/>
    <property type="project" value="TreeGrafter"/>
</dbReference>
<accession>A0A1E3PR73</accession>
<dbReference type="InterPro" id="IPR011990">
    <property type="entry name" value="TPR-like_helical_dom_sf"/>
</dbReference>
<proteinExistence type="inferred from homology"/>
<dbReference type="Pfam" id="PF04190">
    <property type="entry name" value="GET4"/>
    <property type="match status" value="1"/>
</dbReference>
<dbReference type="OrthoDB" id="10252405at2759"/>
<reference evidence="2 3" key="1">
    <citation type="journal article" date="2016" name="Proc. Natl. Acad. Sci. U.S.A.">
        <title>Comparative genomics of biotechnologically important yeasts.</title>
        <authorList>
            <person name="Riley R."/>
            <person name="Haridas S."/>
            <person name="Wolfe K.H."/>
            <person name="Lopes M.R."/>
            <person name="Hittinger C.T."/>
            <person name="Goeker M."/>
            <person name="Salamov A.A."/>
            <person name="Wisecaver J.H."/>
            <person name="Long T.M."/>
            <person name="Calvey C.H."/>
            <person name="Aerts A.L."/>
            <person name="Barry K.W."/>
            <person name="Choi C."/>
            <person name="Clum A."/>
            <person name="Coughlan A.Y."/>
            <person name="Deshpande S."/>
            <person name="Douglass A.P."/>
            <person name="Hanson S.J."/>
            <person name="Klenk H.-P."/>
            <person name="LaButti K.M."/>
            <person name="Lapidus A."/>
            <person name="Lindquist E.A."/>
            <person name="Lipzen A.M."/>
            <person name="Meier-Kolthoff J.P."/>
            <person name="Ohm R.A."/>
            <person name="Otillar R.P."/>
            <person name="Pangilinan J.L."/>
            <person name="Peng Y."/>
            <person name="Rokas A."/>
            <person name="Rosa C.A."/>
            <person name="Scheuner C."/>
            <person name="Sibirny A.A."/>
            <person name="Slot J.C."/>
            <person name="Stielow J.B."/>
            <person name="Sun H."/>
            <person name="Kurtzman C.P."/>
            <person name="Blackwell M."/>
            <person name="Grigoriev I.V."/>
            <person name="Jeffries T.W."/>
        </authorList>
    </citation>
    <scope>NUCLEOTIDE SEQUENCE [LARGE SCALE GENOMIC DNA]</scope>
    <source>
        <strain evidence="2 3">DSM 6958</strain>
    </source>
</reference>